<feature type="compositionally biased region" description="Basic and acidic residues" evidence="1">
    <location>
        <begin position="1"/>
        <end position="17"/>
    </location>
</feature>
<dbReference type="EMBL" id="NESQ01000168">
    <property type="protein sequence ID" value="PUU76959.1"/>
    <property type="molecule type" value="Genomic_DNA"/>
</dbReference>
<organism evidence="2 3">
    <name type="scientific">Tuber borchii</name>
    <name type="common">White truffle</name>
    <dbReference type="NCBI Taxonomy" id="42251"/>
    <lineage>
        <taxon>Eukaryota</taxon>
        <taxon>Fungi</taxon>
        <taxon>Dikarya</taxon>
        <taxon>Ascomycota</taxon>
        <taxon>Pezizomycotina</taxon>
        <taxon>Pezizomycetes</taxon>
        <taxon>Pezizales</taxon>
        <taxon>Tuberaceae</taxon>
        <taxon>Tuber</taxon>
    </lineage>
</organism>
<name>A0A2T6ZN91_TUBBO</name>
<protein>
    <submittedName>
        <fullName evidence="2">Uncharacterized protein</fullName>
    </submittedName>
</protein>
<dbReference type="STRING" id="42251.A0A2T6ZN91"/>
<accession>A0A2T6ZN91</accession>
<reference evidence="2 3" key="1">
    <citation type="submission" date="2017-04" db="EMBL/GenBank/DDBJ databases">
        <title>Draft genome sequence of Tuber borchii Vittad., a whitish edible truffle.</title>
        <authorList>
            <consortium name="DOE Joint Genome Institute"/>
            <person name="Murat C."/>
            <person name="Kuo A."/>
            <person name="Barry K.W."/>
            <person name="Clum A."/>
            <person name="Dockter R.B."/>
            <person name="Fauchery L."/>
            <person name="Iotti M."/>
            <person name="Kohler A."/>
            <person name="Labutti K."/>
            <person name="Lindquist E.A."/>
            <person name="Lipzen A."/>
            <person name="Ohm R.A."/>
            <person name="Wang M."/>
            <person name="Grigoriev I.V."/>
            <person name="Zambonelli A."/>
            <person name="Martin F.M."/>
        </authorList>
    </citation>
    <scope>NUCLEOTIDE SEQUENCE [LARGE SCALE GENOMIC DNA]</scope>
    <source>
        <strain evidence="2 3">Tbo3840</strain>
    </source>
</reference>
<dbReference type="InterPro" id="IPR039904">
    <property type="entry name" value="TRANK1"/>
</dbReference>
<dbReference type="Proteomes" id="UP000244722">
    <property type="component" value="Unassembled WGS sequence"/>
</dbReference>
<comment type="caution">
    <text evidence="2">The sequence shown here is derived from an EMBL/GenBank/DDBJ whole genome shotgun (WGS) entry which is preliminary data.</text>
</comment>
<proteinExistence type="predicted"/>
<evidence type="ECO:0000256" key="1">
    <source>
        <dbReference type="SAM" id="MobiDB-lite"/>
    </source>
</evidence>
<gene>
    <name evidence="2" type="ORF">B9Z19DRAFT_205440</name>
</gene>
<keyword evidence="3" id="KW-1185">Reference proteome</keyword>
<dbReference type="PANTHER" id="PTHR21529">
    <property type="entry name" value="MAMMARY TURMOR VIRUS RECEPTOR HOMOLOG 1, 2 MTVR1, 2"/>
    <property type="match status" value="1"/>
</dbReference>
<evidence type="ECO:0000313" key="2">
    <source>
        <dbReference type="EMBL" id="PUU76959.1"/>
    </source>
</evidence>
<feature type="region of interest" description="Disordered" evidence="1">
    <location>
        <begin position="1"/>
        <end position="20"/>
    </location>
</feature>
<dbReference type="PANTHER" id="PTHR21529:SF4">
    <property type="entry name" value="TPR AND ANKYRIN REPEAT-CONTAINING PROTEIN 1"/>
    <property type="match status" value="1"/>
</dbReference>
<dbReference type="AlphaFoldDB" id="A0A2T6ZN91"/>
<evidence type="ECO:0000313" key="3">
    <source>
        <dbReference type="Proteomes" id="UP000244722"/>
    </source>
</evidence>
<sequence>MSPEDHLGLAGEAEKGNEGGAKLGSQRNAFAYQGSHADWVKDNIVLCSELKHLYVGVTRARCRLWILESNTCILGPVQRLFNQTAKELLPHRYPSPILEILTEQDIGISELHKRLSTGRTISVSQWREMGYQMIDDQKYSKALRCFEDAEDPYGIALANAYITEQSGLTNRALGSLELANLDFIKASEFFLKARSIAKAVQCRKEGGDPKGAVRILADNGAYEDAAWLSADVGLFLGTSEIYTKLNKHERALTGYARAKQFKKMFSYIRKFESEIEPCCLKQYVLFGYLTEFGDSDTTPSDFEKRALNLIGSPEEQEMVLSRFSLKNKLFEMLSTNGKYMEAYQIGIGSGLVRNSIELLSENLLLKNLNREQGVQLNMLCKFLQAEHIATNPWPRTKEGGRIHKVLRAAVGMGSSQINSFVKMWEDINRALDGSARRGTGVEMGKLRDMQTASYVDILVTRSACPNNEFRLPFDHIERMFEDLRIISSHGTIPYSAQIYCGIYEPPGQLGEHILLEWSPLRASSKLRLPPRAVDIESLRGKILRYILGDIVPPLISLNEGLRKIWSKKAEPQFPPPSILADAYFKKVECASRWCAFAEYF</sequence>
<dbReference type="OrthoDB" id="5986190at2759"/>